<dbReference type="AlphaFoldDB" id="A0AAV5KY87"/>
<protein>
    <submittedName>
        <fullName evidence="1">Uncharacterized protein</fullName>
    </submittedName>
</protein>
<name>A0AAV5KY87_9ROSI</name>
<comment type="caution">
    <text evidence="1">The sequence shown here is derived from an EMBL/GenBank/DDBJ whole genome shotgun (WGS) entry which is preliminary data.</text>
</comment>
<evidence type="ECO:0000313" key="2">
    <source>
        <dbReference type="Proteomes" id="UP001054252"/>
    </source>
</evidence>
<dbReference type="Proteomes" id="UP001054252">
    <property type="component" value="Unassembled WGS sequence"/>
</dbReference>
<dbReference type="EMBL" id="BPVZ01000085">
    <property type="protein sequence ID" value="GKV29950.1"/>
    <property type="molecule type" value="Genomic_DNA"/>
</dbReference>
<reference evidence="1 2" key="1">
    <citation type="journal article" date="2021" name="Commun. Biol.">
        <title>The genome of Shorea leprosula (Dipterocarpaceae) highlights the ecological relevance of drought in aseasonal tropical rainforests.</title>
        <authorList>
            <person name="Ng K.K.S."/>
            <person name="Kobayashi M.J."/>
            <person name="Fawcett J.A."/>
            <person name="Hatakeyama M."/>
            <person name="Paape T."/>
            <person name="Ng C.H."/>
            <person name="Ang C.C."/>
            <person name="Tnah L.H."/>
            <person name="Lee C.T."/>
            <person name="Nishiyama T."/>
            <person name="Sese J."/>
            <person name="O'Brien M.J."/>
            <person name="Copetti D."/>
            <person name="Mohd Noor M.I."/>
            <person name="Ong R.C."/>
            <person name="Putra M."/>
            <person name="Sireger I.Z."/>
            <person name="Indrioko S."/>
            <person name="Kosugi Y."/>
            <person name="Izuno A."/>
            <person name="Isagi Y."/>
            <person name="Lee S.L."/>
            <person name="Shimizu K.K."/>
        </authorList>
    </citation>
    <scope>NUCLEOTIDE SEQUENCE [LARGE SCALE GENOMIC DNA]</scope>
    <source>
        <strain evidence="1">214</strain>
    </source>
</reference>
<accession>A0AAV5KY87</accession>
<sequence length="37" mass="4199">MKVGQGTLVGFVQYLFTLEEEIAALRFMCMKFSLSLP</sequence>
<gene>
    <name evidence="1" type="ORF">SLEP1_g38823</name>
</gene>
<keyword evidence="2" id="KW-1185">Reference proteome</keyword>
<organism evidence="1 2">
    <name type="scientific">Rubroshorea leprosula</name>
    <dbReference type="NCBI Taxonomy" id="152421"/>
    <lineage>
        <taxon>Eukaryota</taxon>
        <taxon>Viridiplantae</taxon>
        <taxon>Streptophyta</taxon>
        <taxon>Embryophyta</taxon>
        <taxon>Tracheophyta</taxon>
        <taxon>Spermatophyta</taxon>
        <taxon>Magnoliopsida</taxon>
        <taxon>eudicotyledons</taxon>
        <taxon>Gunneridae</taxon>
        <taxon>Pentapetalae</taxon>
        <taxon>rosids</taxon>
        <taxon>malvids</taxon>
        <taxon>Malvales</taxon>
        <taxon>Dipterocarpaceae</taxon>
        <taxon>Rubroshorea</taxon>
    </lineage>
</organism>
<proteinExistence type="predicted"/>
<evidence type="ECO:0000313" key="1">
    <source>
        <dbReference type="EMBL" id="GKV29950.1"/>
    </source>
</evidence>